<evidence type="ECO:0000313" key="8">
    <source>
        <dbReference type="EnsemblFungi" id="EJT79717"/>
    </source>
</evidence>
<protein>
    <recommendedName>
        <fullName evidence="6">LysM domain-containing protein</fullName>
    </recommendedName>
</protein>
<keyword evidence="5" id="KW-0732">Signal</keyword>
<dbReference type="Gene3D" id="3.10.350.10">
    <property type="entry name" value="LysM domain"/>
    <property type="match status" value="3"/>
</dbReference>
<evidence type="ECO:0000259" key="6">
    <source>
        <dbReference type="PROSITE" id="PS51782"/>
    </source>
</evidence>
<evidence type="ECO:0000256" key="4">
    <source>
        <dbReference type="SAM" id="MobiDB-lite"/>
    </source>
</evidence>
<dbReference type="VEuPathDB" id="FungiDB:GGTG_04801"/>
<evidence type="ECO:0000313" key="9">
    <source>
        <dbReference type="Proteomes" id="UP000006039"/>
    </source>
</evidence>
<reference evidence="7" key="3">
    <citation type="submission" date="2010-09" db="EMBL/GenBank/DDBJ databases">
        <title>Annotation of Gaeumannomyces graminis var. tritici R3-111a-1.</title>
        <authorList>
            <consortium name="The Broad Institute Genome Sequencing Platform"/>
            <person name="Ma L.-J."/>
            <person name="Dead R."/>
            <person name="Young S.K."/>
            <person name="Zeng Q."/>
            <person name="Gargeya S."/>
            <person name="Fitzgerald M."/>
            <person name="Haas B."/>
            <person name="Abouelleil A."/>
            <person name="Alvarado L."/>
            <person name="Arachchi H.M."/>
            <person name="Berlin A."/>
            <person name="Brown A."/>
            <person name="Chapman S.B."/>
            <person name="Chen Z."/>
            <person name="Dunbar C."/>
            <person name="Freedman E."/>
            <person name="Gearin G."/>
            <person name="Gellesch M."/>
            <person name="Goldberg J."/>
            <person name="Griggs A."/>
            <person name="Gujja S."/>
            <person name="Heiman D."/>
            <person name="Howarth C."/>
            <person name="Larson L."/>
            <person name="Lui A."/>
            <person name="MacDonald P.J.P."/>
            <person name="Mehta T."/>
            <person name="Montmayeur A."/>
            <person name="Murphy C."/>
            <person name="Neiman D."/>
            <person name="Pearson M."/>
            <person name="Priest M."/>
            <person name="Roberts A."/>
            <person name="Saif S."/>
            <person name="Shea T."/>
            <person name="Shenoy N."/>
            <person name="Sisk P."/>
            <person name="Stolte C."/>
            <person name="Sykes S."/>
            <person name="Yandava C."/>
            <person name="Wortman J."/>
            <person name="Nusbaum C."/>
            <person name="Birren B."/>
        </authorList>
    </citation>
    <scope>NUCLEOTIDE SEQUENCE</scope>
    <source>
        <strain evidence="7">R3-111a-1</strain>
    </source>
</reference>
<feature type="domain" description="LysM" evidence="6">
    <location>
        <begin position="361"/>
        <end position="409"/>
    </location>
</feature>
<sequence length="505" mass="53952">MYPHLAVCLVVACASLRAVAGFTLYEASALGPELGDSCINSLTANIDCHELVRSWDTPSYRPSLGNVSLTDEVCAGTCDGSLKSWFGAVSSSCAGKALHGSVATRLGGYMWAGYNETCVKDPGARQYCNDIIANFTLVPSYTQMPQTELCHTCYIRRLAFMQSSQYSIYDEFYKVELEYVYSKCGVSGPTDIPPPLTVGDPPAAPYCVTGKRYTTAAGDTCESISNKTSVSSAALYMGNQDLLPDCSRVCAGLSLCVPITCQTYYVRPADTCATIEGSLGLEFGILRNYNSWLDWECENLQPATDFYGKMICVSPQGGTFTGTASPKPPLPTGVSDGYTETRVPPPECATVAQGTTLNCGRWHVVAPGDSCSSICVQGGLTISLFKTVNPSVNAGSCSLSLQEGTALCTGPTYKWNVTDPAATNSLLGTALPTFVEAESASRSTSTGEADADRLKKDDPESFHGRLGSMAWPHIDSHASYKYMAYESEFLRLSKKTRVLAGGVVT</sequence>
<dbReference type="RefSeq" id="XP_009220862.1">
    <property type="nucleotide sequence ID" value="XM_009222598.1"/>
</dbReference>
<feature type="chain" id="PRO_5015094465" description="LysM domain-containing protein" evidence="5">
    <location>
        <begin position="22"/>
        <end position="505"/>
    </location>
</feature>
<dbReference type="PANTHER" id="PTHR34997">
    <property type="entry name" value="AM15"/>
    <property type="match status" value="1"/>
</dbReference>
<dbReference type="Proteomes" id="UP000006039">
    <property type="component" value="Unassembled WGS sequence"/>
</dbReference>
<feature type="domain" description="LysM" evidence="6">
    <location>
        <begin position="211"/>
        <end position="257"/>
    </location>
</feature>
<keyword evidence="9" id="KW-1185">Reference proteome</keyword>
<dbReference type="EnsemblFungi" id="EJT79717">
    <property type="protein sequence ID" value="EJT79717"/>
    <property type="gene ID" value="GGTG_04801"/>
</dbReference>
<evidence type="ECO:0000256" key="2">
    <source>
        <dbReference type="ARBA" id="ARBA00023026"/>
    </source>
</evidence>
<dbReference type="eggNOG" id="ENOG502SJJE">
    <property type="taxonomic scope" value="Eukaryota"/>
</dbReference>
<reference evidence="8" key="4">
    <citation type="journal article" date="2015" name="G3 (Bethesda)">
        <title>Genome sequences of three phytopathogenic species of the Magnaporthaceae family of fungi.</title>
        <authorList>
            <person name="Okagaki L.H."/>
            <person name="Nunes C.C."/>
            <person name="Sailsbery J."/>
            <person name="Clay B."/>
            <person name="Brown D."/>
            <person name="John T."/>
            <person name="Oh Y."/>
            <person name="Young N."/>
            <person name="Fitzgerald M."/>
            <person name="Haas B.J."/>
            <person name="Zeng Q."/>
            <person name="Young S."/>
            <person name="Adiconis X."/>
            <person name="Fan L."/>
            <person name="Levin J.Z."/>
            <person name="Mitchell T.K."/>
            <person name="Okubara P.A."/>
            <person name="Farman M.L."/>
            <person name="Kohn L.M."/>
            <person name="Birren B."/>
            <person name="Ma L.-J."/>
            <person name="Dean R.A."/>
        </authorList>
    </citation>
    <scope>NUCLEOTIDE SEQUENCE</scope>
    <source>
        <strain evidence="8">R3-111a-1</strain>
    </source>
</reference>
<keyword evidence="2" id="KW-0843">Virulence</keyword>
<evidence type="ECO:0000256" key="1">
    <source>
        <dbReference type="ARBA" id="ARBA00022669"/>
    </source>
</evidence>
<dbReference type="InterPro" id="IPR052210">
    <property type="entry name" value="LysM1-like"/>
</dbReference>
<dbReference type="InterPro" id="IPR018392">
    <property type="entry name" value="LysM"/>
</dbReference>
<evidence type="ECO:0000256" key="3">
    <source>
        <dbReference type="ARBA" id="ARBA00044955"/>
    </source>
</evidence>
<proteinExistence type="inferred from homology"/>
<dbReference type="GO" id="GO:0008061">
    <property type="term" value="F:chitin binding"/>
    <property type="evidence" value="ECO:0007669"/>
    <property type="project" value="UniProtKB-KW"/>
</dbReference>
<dbReference type="OrthoDB" id="5985073at2759"/>
<feature type="region of interest" description="Disordered" evidence="4">
    <location>
        <begin position="437"/>
        <end position="458"/>
    </location>
</feature>
<reference evidence="8" key="5">
    <citation type="submission" date="2018-04" db="UniProtKB">
        <authorList>
            <consortium name="EnsemblFungi"/>
        </authorList>
    </citation>
    <scope>IDENTIFICATION</scope>
    <source>
        <strain evidence="8">R3-111a-1</strain>
    </source>
</reference>
<dbReference type="Pfam" id="PF01476">
    <property type="entry name" value="LysM"/>
    <property type="match status" value="2"/>
</dbReference>
<reference evidence="9" key="1">
    <citation type="submission" date="2010-07" db="EMBL/GenBank/DDBJ databases">
        <title>The genome sequence of Gaeumannomyces graminis var. tritici strain R3-111a-1.</title>
        <authorList>
            <consortium name="The Broad Institute Genome Sequencing Platform"/>
            <person name="Ma L.-J."/>
            <person name="Dead R."/>
            <person name="Young S."/>
            <person name="Zeng Q."/>
            <person name="Koehrsen M."/>
            <person name="Alvarado L."/>
            <person name="Berlin A."/>
            <person name="Chapman S.B."/>
            <person name="Chen Z."/>
            <person name="Freedman E."/>
            <person name="Gellesch M."/>
            <person name="Goldberg J."/>
            <person name="Griggs A."/>
            <person name="Gujja S."/>
            <person name="Heilman E.R."/>
            <person name="Heiman D."/>
            <person name="Hepburn T."/>
            <person name="Howarth C."/>
            <person name="Jen D."/>
            <person name="Larson L."/>
            <person name="Mehta T."/>
            <person name="Neiman D."/>
            <person name="Pearson M."/>
            <person name="Roberts A."/>
            <person name="Saif S."/>
            <person name="Shea T."/>
            <person name="Shenoy N."/>
            <person name="Sisk P."/>
            <person name="Stolte C."/>
            <person name="Sykes S."/>
            <person name="Walk T."/>
            <person name="White J."/>
            <person name="Yandava C."/>
            <person name="Haas B."/>
            <person name="Nusbaum C."/>
            <person name="Birren B."/>
        </authorList>
    </citation>
    <scope>NUCLEOTIDE SEQUENCE [LARGE SCALE GENOMIC DNA]</scope>
    <source>
        <strain evidence="9">R3-111a-1</strain>
    </source>
</reference>
<accession>J3NU49</accession>
<organism evidence="7">
    <name type="scientific">Gaeumannomyces tritici (strain R3-111a-1)</name>
    <name type="common">Wheat and barley take-all root rot fungus</name>
    <name type="synonym">Gaeumannomyces graminis var. tritici</name>
    <dbReference type="NCBI Taxonomy" id="644352"/>
    <lineage>
        <taxon>Eukaryota</taxon>
        <taxon>Fungi</taxon>
        <taxon>Dikarya</taxon>
        <taxon>Ascomycota</taxon>
        <taxon>Pezizomycotina</taxon>
        <taxon>Sordariomycetes</taxon>
        <taxon>Sordariomycetidae</taxon>
        <taxon>Magnaporthales</taxon>
        <taxon>Magnaporthaceae</taxon>
        <taxon>Gaeumannomyces</taxon>
    </lineage>
</organism>
<feature type="signal peptide" evidence="5">
    <location>
        <begin position="1"/>
        <end position="21"/>
    </location>
</feature>
<name>J3NU49_GAET3</name>
<dbReference type="CDD" id="cd00118">
    <property type="entry name" value="LysM"/>
    <property type="match status" value="1"/>
</dbReference>
<keyword evidence="1" id="KW-0147">Chitin-binding</keyword>
<dbReference type="InterPro" id="IPR036779">
    <property type="entry name" value="LysM_dom_sf"/>
</dbReference>
<dbReference type="PROSITE" id="PS51782">
    <property type="entry name" value="LYSM"/>
    <property type="match status" value="2"/>
</dbReference>
<dbReference type="EMBL" id="GL385396">
    <property type="protein sequence ID" value="EJT79717.1"/>
    <property type="molecule type" value="Genomic_DNA"/>
</dbReference>
<dbReference type="GeneID" id="20345259"/>
<reference evidence="7" key="2">
    <citation type="submission" date="2010-07" db="EMBL/GenBank/DDBJ databases">
        <authorList>
            <consortium name="The Broad Institute Genome Sequencing Platform"/>
            <consortium name="Broad Institute Genome Sequencing Center for Infectious Disease"/>
            <person name="Ma L.-J."/>
            <person name="Dead R."/>
            <person name="Young S."/>
            <person name="Zeng Q."/>
            <person name="Koehrsen M."/>
            <person name="Alvarado L."/>
            <person name="Berlin A."/>
            <person name="Chapman S.B."/>
            <person name="Chen Z."/>
            <person name="Freedman E."/>
            <person name="Gellesch M."/>
            <person name="Goldberg J."/>
            <person name="Griggs A."/>
            <person name="Gujja S."/>
            <person name="Heilman E.R."/>
            <person name="Heiman D."/>
            <person name="Hepburn T."/>
            <person name="Howarth C."/>
            <person name="Jen D."/>
            <person name="Larson L."/>
            <person name="Mehta T."/>
            <person name="Neiman D."/>
            <person name="Pearson M."/>
            <person name="Roberts A."/>
            <person name="Saif S."/>
            <person name="Shea T."/>
            <person name="Shenoy N."/>
            <person name="Sisk P."/>
            <person name="Stolte C."/>
            <person name="Sykes S."/>
            <person name="Walk T."/>
            <person name="White J."/>
            <person name="Yandava C."/>
            <person name="Haas B."/>
            <person name="Nusbaum C."/>
            <person name="Birren B."/>
        </authorList>
    </citation>
    <scope>NUCLEOTIDE SEQUENCE</scope>
    <source>
        <strain evidence="7">R3-111a-1</strain>
    </source>
</reference>
<dbReference type="PANTHER" id="PTHR34997:SF16">
    <property type="entry name" value="LYSM DOMAIN-CONTAINING PROTEIN"/>
    <property type="match status" value="1"/>
</dbReference>
<evidence type="ECO:0000256" key="5">
    <source>
        <dbReference type="SAM" id="SignalP"/>
    </source>
</evidence>
<gene>
    <name evidence="8" type="primary">20345259</name>
    <name evidence="7" type="ORF">GGTG_04801</name>
</gene>
<dbReference type="SMART" id="SM00257">
    <property type="entry name" value="LysM"/>
    <property type="match status" value="3"/>
</dbReference>
<dbReference type="HOGENOM" id="CLU_010591_5_3_1"/>
<comment type="similarity">
    <text evidence="3">Belongs to the secreted LysM effector family.</text>
</comment>
<evidence type="ECO:0000313" key="7">
    <source>
        <dbReference type="EMBL" id="EJT79717.1"/>
    </source>
</evidence>
<dbReference type="AlphaFoldDB" id="J3NU49"/>